<dbReference type="InterPro" id="IPR018908">
    <property type="entry name" value="TMEM234"/>
</dbReference>
<keyword evidence="2" id="KW-0812">Transmembrane</keyword>
<organism evidence="5 6">
    <name type="scientific">Actinidia rufa</name>
    <dbReference type="NCBI Taxonomy" id="165716"/>
    <lineage>
        <taxon>Eukaryota</taxon>
        <taxon>Viridiplantae</taxon>
        <taxon>Streptophyta</taxon>
        <taxon>Embryophyta</taxon>
        <taxon>Tracheophyta</taxon>
        <taxon>Spermatophyta</taxon>
        <taxon>Magnoliopsida</taxon>
        <taxon>eudicotyledons</taxon>
        <taxon>Gunneridae</taxon>
        <taxon>Pentapetalae</taxon>
        <taxon>asterids</taxon>
        <taxon>Ericales</taxon>
        <taxon>Actinidiaceae</taxon>
        <taxon>Actinidia</taxon>
    </lineage>
</organism>
<dbReference type="PANTHER" id="PTHR28668:SF1">
    <property type="entry name" value="TRANSMEMBRANE PROTEIN 234"/>
    <property type="match status" value="1"/>
</dbReference>
<dbReference type="EMBL" id="BJWL01000367">
    <property type="protein sequence ID" value="GFS41211.1"/>
    <property type="molecule type" value="Genomic_DNA"/>
</dbReference>
<accession>A0A7J0DS58</accession>
<keyword evidence="6" id="KW-1185">Reference proteome</keyword>
<dbReference type="PANTHER" id="PTHR28668">
    <property type="entry name" value="TRANSMEMBRANE PROTEIN 234"/>
    <property type="match status" value="1"/>
</dbReference>
<name>A0A7J0DS58_9ERIC</name>
<dbReference type="AlphaFoldDB" id="A0A7J0DS58"/>
<dbReference type="GO" id="GO:0016020">
    <property type="term" value="C:membrane"/>
    <property type="evidence" value="ECO:0007669"/>
    <property type="project" value="UniProtKB-SubCell"/>
</dbReference>
<dbReference type="Pfam" id="PF10639">
    <property type="entry name" value="TMEM234"/>
    <property type="match status" value="1"/>
</dbReference>
<evidence type="ECO:0000256" key="4">
    <source>
        <dbReference type="ARBA" id="ARBA00023136"/>
    </source>
</evidence>
<evidence type="ECO:0000256" key="2">
    <source>
        <dbReference type="ARBA" id="ARBA00022692"/>
    </source>
</evidence>
<proteinExistence type="predicted"/>
<evidence type="ECO:0000313" key="5">
    <source>
        <dbReference type="EMBL" id="GFS41211.1"/>
    </source>
</evidence>
<reference evidence="6" key="1">
    <citation type="submission" date="2019-07" db="EMBL/GenBank/DDBJ databases">
        <title>De Novo Assembly of kiwifruit Actinidia rufa.</title>
        <authorList>
            <person name="Sugita-Konishi S."/>
            <person name="Sato K."/>
            <person name="Mori E."/>
            <person name="Abe Y."/>
            <person name="Kisaki G."/>
            <person name="Hamano K."/>
            <person name="Suezawa K."/>
            <person name="Otani M."/>
            <person name="Fukuda T."/>
            <person name="Manabe T."/>
            <person name="Gomi K."/>
            <person name="Tabuchi M."/>
            <person name="Akimitsu K."/>
            <person name="Kataoka I."/>
        </authorList>
    </citation>
    <scope>NUCLEOTIDE SEQUENCE [LARGE SCALE GENOMIC DNA]</scope>
    <source>
        <strain evidence="6">cv. Fuchu</strain>
    </source>
</reference>
<evidence type="ECO:0000256" key="1">
    <source>
        <dbReference type="ARBA" id="ARBA00004141"/>
    </source>
</evidence>
<sequence length="96" mass="10857">MTHNRFLSSLQKWLGLLLIWKYSVPFLLDLSASPTFFAILRETSISRAVPVTKATTLATTAVFGMLLGEETRVGLALFDLMKRVVDWRCPDKLEIV</sequence>
<keyword evidence="4" id="KW-0472">Membrane</keyword>
<evidence type="ECO:0000256" key="3">
    <source>
        <dbReference type="ARBA" id="ARBA00022989"/>
    </source>
</evidence>
<keyword evidence="3" id="KW-1133">Transmembrane helix</keyword>
<comment type="subcellular location">
    <subcellularLocation>
        <location evidence="1">Membrane</location>
        <topology evidence="1">Multi-pass membrane protein</topology>
    </subcellularLocation>
</comment>
<gene>
    <name evidence="5" type="ORF">Acr_00g0073070</name>
</gene>
<protein>
    <submittedName>
        <fullName evidence="5">Uncharacterized protein</fullName>
    </submittedName>
</protein>
<evidence type="ECO:0000313" key="6">
    <source>
        <dbReference type="Proteomes" id="UP000585474"/>
    </source>
</evidence>
<comment type="caution">
    <text evidence="5">The sequence shown here is derived from an EMBL/GenBank/DDBJ whole genome shotgun (WGS) entry which is preliminary data.</text>
</comment>
<dbReference type="Proteomes" id="UP000585474">
    <property type="component" value="Unassembled WGS sequence"/>
</dbReference>
<dbReference type="OrthoDB" id="43458at2759"/>